<keyword evidence="2" id="KW-1185">Reference proteome</keyword>
<reference evidence="2" key="1">
    <citation type="submission" date="2016-11" db="EMBL/GenBank/DDBJ databases">
        <authorList>
            <person name="Shukria A."/>
            <person name="Stevens D.C."/>
        </authorList>
    </citation>
    <scope>NUCLEOTIDE SEQUENCE [LARGE SCALE GENOMIC DNA]</scope>
    <source>
        <strain evidence="2">Cbfe23</strain>
    </source>
</reference>
<dbReference type="PANTHER" id="PTHR14136">
    <property type="entry name" value="BTB_POZ DOMAIN-CONTAINING PROTEIN KCTD9"/>
    <property type="match status" value="1"/>
</dbReference>
<dbReference type="InterPro" id="IPR001646">
    <property type="entry name" value="5peptide_repeat"/>
</dbReference>
<proteinExistence type="predicted"/>
<dbReference type="STRING" id="83449.BON30_40330"/>
<evidence type="ECO:0008006" key="3">
    <source>
        <dbReference type="Google" id="ProtNLM"/>
    </source>
</evidence>
<sequence>MPASSTPSLESGDFFADVTFSDLSIESADLSGKEFERCTFRRCKLPESRWVRSRLEDCVFEGCDLLRMVPEKLALRSVTFKDTRLMGVDWSGLGTMPDVQFEQCDLRYSSFLKLNLRKTRFVGCSAREANFIDVDLAESDFTGTDMPGCTMQGCVLTKTNFARSTNLIFDPKANQVKGTRVGVETAVALAQALGMVVDGYQTP</sequence>
<accession>A0A1L9AXY0</accession>
<dbReference type="RefSeq" id="WP_071903904.1">
    <property type="nucleotide sequence ID" value="NZ_MPIN01000016.1"/>
</dbReference>
<name>A0A1L9AXY0_9BACT</name>
<dbReference type="SUPFAM" id="SSF141571">
    <property type="entry name" value="Pentapeptide repeat-like"/>
    <property type="match status" value="1"/>
</dbReference>
<reference evidence="1 2" key="2">
    <citation type="submission" date="2016-12" db="EMBL/GenBank/DDBJ databases">
        <title>Draft Genome Sequence of Cystobacter ferrugineus Strain Cbfe23.</title>
        <authorList>
            <person name="Akbar S."/>
            <person name="Dowd S.E."/>
            <person name="Stevens D.C."/>
        </authorList>
    </citation>
    <scope>NUCLEOTIDE SEQUENCE [LARGE SCALE GENOMIC DNA]</scope>
    <source>
        <strain evidence="1 2">Cbfe23</strain>
    </source>
</reference>
<dbReference type="InterPro" id="IPR051082">
    <property type="entry name" value="Pentapeptide-BTB/POZ_domain"/>
</dbReference>
<organism evidence="1 2">
    <name type="scientific">Cystobacter ferrugineus</name>
    <dbReference type="NCBI Taxonomy" id="83449"/>
    <lineage>
        <taxon>Bacteria</taxon>
        <taxon>Pseudomonadati</taxon>
        <taxon>Myxococcota</taxon>
        <taxon>Myxococcia</taxon>
        <taxon>Myxococcales</taxon>
        <taxon>Cystobacterineae</taxon>
        <taxon>Archangiaceae</taxon>
        <taxon>Cystobacter</taxon>
    </lineage>
</organism>
<dbReference type="OrthoDB" id="5501263at2"/>
<dbReference type="AlphaFoldDB" id="A0A1L9AXY0"/>
<gene>
    <name evidence="1" type="ORF">BON30_40330</name>
</gene>
<evidence type="ECO:0000313" key="2">
    <source>
        <dbReference type="Proteomes" id="UP000182229"/>
    </source>
</evidence>
<dbReference type="Pfam" id="PF13599">
    <property type="entry name" value="Pentapeptide_4"/>
    <property type="match status" value="2"/>
</dbReference>
<evidence type="ECO:0000313" key="1">
    <source>
        <dbReference type="EMBL" id="OJH34846.1"/>
    </source>
</evidence>
<comment type="caution">
    <text evidence="1">The sequence shown here is derived from an EMBL/GenBank/DDBJ whole genome shotgun (WGS) entry which is preliminary data.</text>
</comment>
<dbReference type="Proteomes" id="UP000182229">
    <property type="component" value="Unassembled WGS sequence"/>
</dbReference>
<dbReference type="EMBL" id="MPIN01000016">
    <property type="protein sequence ID" value="OJH34846.1"/>
    <property type="molecule type" value="Genomic_DNA"/>
</dbReference>
<dbReference type="Gene3D" id="2.160.20.80">
    <property type="entry name" value="E3 ubiquitin-protein ligase SopA"/>
    <property type="match status" value="1"/>
</dbReference>
<protein>
    <recommendedName>
        <fullName evidence="3">Pentapeptide repeat-containing protein</fullName>
    </recommendedName>
</protein>
<dbReference type="PANTHER" id="PTHR14136:SF17">
    <property type="entry name" value="BTB_POZ DOMAIN-CONTAINING PROTEIN KCTD9"/>
    <property type="match status" value="1"/>
</dbReference>